<accession>A0A1Q1M965</accession>
<dbReference type="EMBL" id="KY357510">
    <property type="protein sequence ID" value="AQM32770.1"/>
    <property type="molecule type" value="Genomic_RNA"/>
</dbReference>
<sequence>MTEEQSQTPPDQQETSFVPTAVPAVSHQTRVTPTVPLKYRDALLIKMWDVSSSAKTQSINDSMLNILKDDVSGKGQVMFSNLRIEIFSDDKKGTIAVVIHGQNEGPANIRDAFSYPNKIYIKFNPSTAGNSIVRDIELPAGISNQITPPDSRLDPAYLSVFQKDFTGMVTFTWTISFSKLVIFTEDF</sequence>
<feature type="region of interest" description="Disordered" evidence="1">
    <location>
        <begin position="1"/>
        <end position="20"/>
    </location>
</feature>
<proteinExistence type="predicted"/>
<evidence type="ECO:0000313" key="2">
    <source>
        <dbReference type="EMBL" id="AQM32770.1"/>
    </source>
</evidence>
<organism evidence="2">
    <name type="scientific">Agaricus bisporus spherical virus</name>
    <dbReference type="NCBI Taxonomy" id="1192193"/>
    <lineage>
        <taxon>Viruses</taxon>
        <taxon>Riboviria</taxon>
        <taxon>dsRNA viruses</taxon>
    </lineage>
</organism>
<feature type="compositionally biased region" description="Polar residues" evidence="1">
    <location>
        <begin position="1"/>
        <end position="18"/>
    </location>
</feature>
<reference evidence="2" key="1">
    <citation type="submission" date="2016-12" db="EMBL/GenBank/DDBJ databases">
        <title>Multiple viral infections in Agaricus bisporus - Characterisation of 18 unique RNA viruses and 8 ORFans identified by deep sequencing.</title>
        <authorList>
            <person name="Deakin G."/>
            <person name="Dobbs E."/>
            <person name="Jones I.M."/>
            <person name="Grogan H.M."/>
            <person name="Burton K.S."/>
        </authorList>
    </citation>
    <scope>NUCLEOTIDE SEQUENCE</scope>
    <source>
        <strain evidence="2">AbSV-003</strain>
    </source>
</reference>
<protein>
    <submittedName>
        <fullName evidence="2">Uncharacterized protein</fullName>
    </submittedName>
</protein>
<name>A0A1Q1M965_9VIRU</name>
<evidence type="ECO:0000256" key="1">
    <source>
        <dbReference type="SAM" id="MobiDB-lite"/>
    </source>
</evidence>